<reference evidence="1" key="1">
    <citation type="submission" date="2020-06" db="EMBL/GenBank/DDBJ databases">
        <authorList>
            <person name="Dong N."/>
        </authorList>
    </citation>
    <scope>NUCLEOTIDE SEQUENCE</scope>
    <source>
        <strain evidence="1">R1692</strain>
    </source>
</reference>
<reference evidence="1" key="2">
    <citation type="journal article" date="2022" name="Sci. Total Environ.">
        <title>Prevalence, transmission, and molecular epidemiology of tet(X)-positive bacteria among humans, animals, and environmental niches in China: An epidemiological, and genomic-based study.</title>
        <authorList>
            <person name="Dong N."/>
            <person name="Zeng Y."/>
            <person name="Cai C."/>
            <person name="Sun C."/>
            <person name="Lu J."/>
            <person name="Liu C."/>
            <person name="Zhou H."/>
            <person name="Sun Q."/>
            <person name="Shu L."/>
            <person name="Wang H."/>
            <person name="Wang Y."/>
            <person name="Wang S."/>
            <person name="Wu C."/>
            <person name="Chan E.W."/>
            <person name="Chen G."/>
            <person name="Shen Z."/>
            <person name="Chen S."/>
            <person name="Zhang R."/>
        </authorList>
    </citation>
    <scope>NUCLEOTIDE SEQUENCE</scope>
    <source>
        <strain evidence="1">R1692</strain>
    </source>
</reference>
<dbReference type="Gene3D" id="1.20.5.320">
    <property type="entry name" value="6-Phosphogluconate Dehydrogenase, domain 3"/>
    <property type="match status" value="1"/>
</dbReference>
<dbReference type="EMBL" id="JACAGK010000035">
    <property type="protein sequence ID" value="MDM1049039.1"/>
    <property type="molecule type" value="Genomic_DNA"/>
</dbReference>
<dbReference type="PROSITE" id="PS51257">
    <property type="entry name" value="PROKAR_LIPOPROTEIN"/>
    <property type="match status" value="1"/>
</dbReference>
<evidence type="ECO:0000313" key="1">
    <source>
        <dbReference type="EMBL" id="MDM1049039.1"/>
    </source>
</evidence>
<protein>
    <submittedName>
        <fullName evidence="1">Collagen-like protein</fullName>
    </submittedName>
</protein>
<dbReference type="Proteomes" id="UP001170954">
    <property type="component" value="Unassembled WGS sequence"/>
</dbReference>
<keyword evidence="2" id="KW-1185">Reference proteome</keyword>
<dbReference type="RefSeq" id="WP_286651626.1">
    <property type="nucleotide sequence ID" value="NZ_JACAGK010000035.1"/>
</dbReference>
<organism evidence="1 2">
    <name type="scientific">Sphingobacterium hotanense</name>
    <dbReference type="NCBI Taxonomy" id="649196"/>
    <lineage>
        <taxon>Bacteria</taxon>
        <taxon>Pseudomonadati</taxon>
        <taxon>Bacteroidota</taxon>
        <taxon>Sphingobacteriia</taxon>
        <taxon>Sphingobacteriales</taxon>
        <taxon>Sphingobacteriaceae</taxon>
        <taxon>Sphingobacterium</taxon>
    </lineage>
</organism>
<gene>
    <name evidence="1" type="ORF">HX018_12420</name>
</gene>
<sequence>MKTKILMLLLGIVILFAGACKKGDMGPQGPKGDQGEVGEKGAQGIKGADGSVFLSGATVPAATLGKIGDFYFRTATGDLYGPKLAAGWGSPTRIKGDDGKDGVNGTNGTKILSGTAVPAATLGVVGDFYMNTAQMILYGPKTASGWGVGTNLKADARVLYSGWKTAVRYKDSIMDGTTMRIAHIYSSQLSETVIQSAAILVYLDYGGGAFPLPYTSRAGGRISTIAFKLKLRELVLYRFVHDGGALLPLSTGINYRFVIIPSNLYVSLKRRNIDFNNIEAVEQAMKEIQSEQE</sequence>
<evidence type="ECO:0000313" key="2">
    <source>
        <dbReference type="Proteomes" id="UP001170954"/>
    </source>
</evidence>
<proteinExistence type="predicted"/>
<comment type="caution">
    <text evidence="1">The sequence shown here is derived from an EMBL/GenBank/DDBJ whole genome shotgun (WGS) entry which is preliminary data.</text>
</comment>
<accession>A0ABT7NPE8</accession>
<name>A0ABT7NPE8_9SPHI</name>